<reference evidence="2 3" key="1">
    <citation type="journal article" date="2015" name="Nature">
        <title>rRNA introns, odd ribosomes, and small enigmatic genomes across a large radiation of phyla.</title>
        <authorList>
            <person name="Brown C.T."/>
            <person name="Hug L.A."/>
            <person name="Thomas B.C."/>
            <person name="Sharon I."/>
            <person name="Castelle C.J."/>
            <person name="Singh A."/>
            <person name="Wilkins M.J."/>
            <person name="Williams K.H."/>
            <person name="Banfield J.F."/>
        </authorList>
    </citation>
    <scope>NUCLEOTIDE SEQUENCE [LARGE SCALE GENOMIC DNA]</scope>
</reference>
<evidence type="ECO:0000313" key="3">
    <source>
        <dbReference type="Proteomes" id="UP000034665"/>
    </source>
</evidence>
<dbReference type="AlphaFoldDB" id="A0A0G0N7L9"/>
<gene>
    <name evidence="2" type="ORF">UT41_C0003G0066</name>
</gene>
<dbReference type="EMBL" id="LBWR01000003">
    <property type="protein sequence ID" value="KKR12139.1"/>
    <property type="molecule type" value="Genomic_DNA"/>
</dbReference>
<keyword evidence="1" id="KW-0812">Transmembrane</keyword>
<organism evidence="2 3">
    <name type="scientific">Candidatus Wolfebacteria bacterium GW2011_GWC2_39_22</name>
    <dbReference type="NCBI Taxonomy" id="1619013"/>
    <lineage>
        <taxon>Bacteria</taxon>
        <taxon>Candidatus Wolfeibacteriota</taxon>
    </lineage>
</organism>
<protein>
    <submittedName>
        <fullName evidence="2">Uncharacterized protein</fullName>
    </submittedName>
</protein>
<keyword evidence="1" id="KW-1133">Transmembrane helix</keyword>
<feature type="transmembrane region" description="Helical" evidence="1">
    <location>
        <begin position="270"/>
        <end position="289"/>
    </location>
</feature>
<comment type="caution">
    <text evidence="2">The sequence shown here is derived from an EMBL/GenBank/DDBJ whole genome shotgun (WGS) entry which is preliminary data.</text>
</comment>
<dbReference type="Proteomes" id="UP000034665">
    <property type="component" value="Unassembled WGS sequence"/>
</dbReference>
<feature type="transmembrane region" description="Helical" evidence="1">
    <location>
        <begin position="157"/>
        <end position="178"/>
    </location>
</feature>
<name>A0A0G0N7L9_9BACT</name>
<feature type="transmembrane region" description="Helical" evidence="1">
    <location>
        <begin position="7"/>
        <end position="26"/>
    </location>
</feature>
<dbReference type="STRING" id="1619013.UT41_C0003G0066"/>
<accession>A0A0G0N7L9</accession>
<sequence>MKRFENALCAYAWAWKLVIAILWMLWATQMYGYVREDIAQRNAPGEVQASLILSGFVADEVEAIRQSKEKFLSAQYFETMKKIERKRLEIERTMHVRPYMPNVQMHHLRALVIDYKEMAENGNGMMYQDWLRGGGALGEEAAYKVQADGWLKTISMFANWLGVLYLRTIFLILALYAVRMAQRRGILETILAGKMECVKAVIVWPAYFLQYPYNIIREIRVEAELRRMGDVFRRLKTDERLLARAIADSGQYEQHLQSLRVCHKGMEHRSLLVALIPALVLYIVLPAFAGEGVYGDSHGRDGPVIMYDANDGPAVLEIVVPIPDAPECVAASATEAVVFTFAQMECPDKAKWIDRVKKVILKDIALKIDHVPI</sequence>
<evidence type="ECO:0000313" key="2">
    <source>
        <dbReference type="EMBL" id="KKR12139.1"/>
    </source>
</evidence>
<keyword evidence="1" id="KW-0472">Membrane</keyword>
<evidence type="ECO:0000256" key="1">
    <source>
        <dbReference type="SAM" id="Phobius"/>
    </source>
</evidence>
<proteinExistence type="predicted"/>